<dbReference type="InterPro" id="IPR026992">
    <property type="entry name" value="DIOX_N"/>
</dbReference>
<evidence type="ECO:0000313" key="4">
    <source>
        <dbReference type="EMBL" id="KAF2090762.1"/>
    </source>
</evidence>
<proteinExistence type="inferred from homology"/>
<reference evidence="4" key="1">
    <citation type="journal article" date="2020" name="Stud. Mycol.">
        <title>101 Dothideomycetes genomes: a test case for predicting lifestyles and emergence of pathogens.</title>
        <authorList>
            <person name="Haridas S."/>
            <person name="Albert R."/>
            <person name="Binder M."/>
            <person name="Bloem J."/>
            <person name="Labutti K."/>
            <person name="Salamov A."/>
            <person name="Andreopoulos B."/>
            <person name="Baker S."/>
            <person name="Barry K."/>
            <person name="Bills G."/>
            <person name="Bluhm B."/>
            <person name="Cannon C."/>
            <person name="Castanera R."/>
            <person name="Culley D."/>
            <person name="Daum C."/>
            <person name="Ezra D."/>
            <person name="Gonzalez J."/>
            <person name="Henrissat B."/>
            <person name="Kuo A."/>
            <person name="Liang C."/>
            <person name="Lipzen A."/>
            <person name="Lutzoni F."/>
            <person name="Magnuson J."/>
            <person name="Mondo S."/>
            <person name="Nolan M."/>
            <person name="Ohm R."/>
            <person name="Pangilinan J."/>
            <person name="Park H.-J."/>
            <person name="Ramirez L."/>
            <person name="Alfaro M."/>
            <person name="Sun H."/>
            <person name="Tritt A."/>
            <person name="Yoshinaga Y."/>
            <person name="Zwiers L.-H."/>
            <person name="Turgeon B."/>
            <person name="Goodwin S."/>
            <person name="Spatafora J."/>
            <person name="Crous P."/>
            <person name="Grigoriev I."/>
        </authorList>
    </citation>
    <scope>NUCLEOTIDE SEQUENCE</scope>
    <source>
        <strain evidence="4">CBS 121410</strain>
    </source>
</reference>
<evidence type="ECO:0000256" key="2">
    <source>
        <dbReference type="RuleBase" id="RU003682"/>
    </source>
</evidence>
<dbReference type="Proteomes" id="UP000799776">
    <property type="component" value="Unassembled WGS sequence"/>
</dbReference>
<keyword evidence="2" id="KW-0479">Metal-binding</keyword>
<dbReference type="GO" id="GO:0044283">
    <property type="term" value="P:small molecule biosynthetic process"/>
    <property type="evidence" value="ECO:0007669"/>
    <property type="project" value="UniProtKB-ARBA"/>
</dbReference>
<dbReference type="InterPro" id="IPR044861">
    <property type="entry name" value="IPNS-like_FE2OG_OXY"/>
</dbReference>
<dbReference type="EMBL" id="ML978712">
    <property type="protein sequence ID" value="KAF2090762.1"/>
    <property type="molecule type" value="Genomic_DNA"/>
</dbReference>
<dbReference type="Pfam" id="PF03171">
    <property type="entry name" value="2OG-FeII_Oxy"/>
    <property type="match status" value="1"/>
</dbReference>
<dbReference type="PANTHER" id="PTHR47990">
    <property type="entry name" value="2-OXOGLUTARATE (2OG) AND FE(II)-DEPENDENT OXYGENASE SUPERFAMILY PROTEIN-RELATED"/>
    <property type="match status" value="1"/>
</dbReference>
<dbReference type="GO" id="GO:0016491">
    <property type="term" value="F:oxidoreductase activity"/>
    <property type="evidence" value="ECO:0007669"/>
    <property type="project" value="UniProtKB-KW"/>
</dbReference>
<keyword evidence="5" id="KW-1185">Reference proteome</keyword>
<evidence type="ECO:0000259" key="3">
    <source>
        <dbReference type="PROSITE" id="PS51471"/>
    </source>
</evidence>
<organism evidence="4 5">
    <name type="scientific">Saccharata proteae CBS 121410</name>
    <dbReference type="NCBI Taxonomy" id="1314787"/>
    <lineage>
        <taxon>Eukaryota</taxon>
        <taxon>Fungi</taxon>
        <taxon>Dikarya</taxon>
        <taxon>Ascomycota</taxon>
        <taxon>Pezizomycotina</taxon>
        <taxon>Dothideomycetes</taxon>
        <taxon>Dothideomycetes incertae sedis</taxon>
        <taxon>Botryosphaeriales</taxon>
        <taxon>Saccharataceae</taxon>
        <taxon>Saccharata</taxon>
    </lineage>
</organism>
<keyword evidence="2" id="KW-0560">Oxidoreductase</keyword>
<dbReference type="OrthoDB" id="288590at2759"/>
<comment type="caution">
    <text evidence="4">The sequence shown here is derived from an EMBL/GenBank/DDBJ whole genome shotgun (WGS) entry which is preliminary data.</text>
</comment>
<evidence type="ECO:0000313" key="5">
    <source>
        <dbReference type="Proteomes" id="UP000799776"/>
    </source>
</evidence>
<feature type="domain" description="Fe2OG dioxygenase" evidence="3">
    <location>
        <begin position="222"/>
        <end position="331"/>
    </location>
</feature>
<dbReference type="Gene3D" id="2.60.120.330">
    <property type="entry name" value="B-lactam Antibiotic, Isopenicillin N Synthase, Chain"/>
    <property type="match status" value="1"/>
</dbReference>
<evidence type="ECO:0000256" key="1">
    <source>
        <dbReference type="ARBA" id="ARBA00008056"/>
    </source>
</evidence>
<gene>
    <name evidence="4" type="ORF">K490DRAFT_34266</name>
</gene>
<name>A0A9P4M114_9PEZI</name>
<sequence length="384" mass="42197">MAATVGSIADTTTFDEARTAAGDYLESRLCPKDIAGNDSHIPFAIPTIDLNPSFSSSMEDRRAVAAQINAACVNSGFFYITNHSTPASACEGILTQAQAFFHELPKEKKEAIHMKQSALHRGWEPPEYTSIHGQAETKEGFNWGYETGLDLDAPDGKYVELDGTSPSTLPGGTANLWPEEKDIPGFYEGIRNYYGGVLRLARHLMRLFALSLDLDESYFDDMVSHPGGIARLMYYPAAREELGDGSEDALGLGAHSDYECFTLLLPSSTPGLEVLSPNAEWISLPVVPGGIIVNIADFFMRWTNGIYKSTVHRVINHSREPRYSVPFFFSVNYDQVVETLPSCITPSNPSRYPPIRAGHYILERANATTKDGAGSYGNSDFRES</sequence>
<dbReference type="PROSITE" id="PS51471">
    <property type="entry name" value="FE2OG_OXY"/>
    <property type="match status" value="1"/>
</dbReference>
<dbReference type="Pfam" id="PF14226">
    <property type="entry name" value="DIOX_N"/>
    <property type="match status" value="1"/>
</dbReference>
<comment type="similarity">
    <text evidence="1 2">Belongs to the iron/ascorbate-dependent oxidoreductase family.</text>
</comment>
<dbReference type="InterPro" id="IPR005123">
    <property type="entry name" value="Oxoglu/Fe-dep_dioxygenase_dom"/>
</dbReference>
<accession>A0A9P4M114</accession>
<dbReference type="InterPro" id="IPR027443">
    <property type="entry name" value="IPNS-like_sf"/>
</dbReference>
<protein>
    <submittedName>
        <fullName evidence="4">Clavaminate synthase-like protein</fullName>
    </submittedName>
</protein>
<keyword evidence="2" id="KW-0408">Iron</keyword>
<dbReference type="InterPro" id="IPR050231">
    <property type="entry name" value="Iron_ascorbate_oxido_reductase"/>
</dbReference>
<dbReference type="PRINTS" id="PR00682">
    <property type="entry name" value="IPNSYNTHASE"/>
</dbReference>
<dbReference type="AlphaFoldDB" id="A0A9P4M114"/>
<dbReference type="GO" id="GO:0046872">
    <property type="term" value="F:metal ion binding"/>
    <property type="evidence" value="ECO:0007669"/>
    <property type="project" value="UniProtKB-KW"/>
</dbReference>
<dbReference type="SUPFAM" id="SSF51197">
    <property type="entry name" value="Clavaminate synthase-like"/>
    <property type="match status" value="1"/>
</dbReference>